<keyword evidence="4 11" id="KW-0808">Transferase</keyword>
<keyword evidence="12" id="KW-1185">Reference proteome</keyword>
<comment type="similarity">
    <text evidence="8">Belongs to the glycosyltransferase 2 family. CrtQ subfamily.</text>
</comment>
<dbReference type="PANTHER" id="PTHR43646">
    <property type="entry name" value="GLYCOSYLTRANSFERASE"/>
    <property type="match status" value="1"/>
</dbReference>
<protein>
    <recommendedName>
        <fullName evidence="9">4,4'-diaponeurosporenoate glycosyltransferase</fullName>
    </recommendedName>
</protein>
<evidence type="ECO:0000313" key="11">
    <source>
        <dbReference type="EMBL" id="PRY68990.1"/>
    </source>
</evidence>
<keyword evidence="2" id="KW-1003">Cell membrane</keyword>
<dbReference type="Pfam" id="PF00535">
    <property type="entry name" value="Glycos_transf_2"/>
    <property type="match status" value="1"/>
</dbReference>
<comment type="subcellular location">
    <subcellularLocation>
        <location evidence="1">Cell membrane</location>
    </subcellularLocation>
</comment>
<dbReference type="GO" id="GO:0005886">
    <property type="term" value="C:plasma membrane"/>
    <property type="evidence" value="ECO:0007669"/>
    <property type="project" value="UniProtKB-SubCell"/>
</dbReference>
<dbReference type="AlphaFoldDB" id="A0A2T0VFK6"/>
<evidence type="ECO:0000256" key="2">
    <source>
        <dbReference type="ARBA" id="ARBA00022475"/>
    </source>
</evidence>
<evidence type="ECO:0000256" key="3">
    <source>
        <dbReference type="ARBA" id="ARBA00022676"/>
    </source>
</evidence>
<evidence type="ECO:0000256" key="1">
    <source>
        <dbReference type="ARBA" id="ARBA00004236"/>
    </source>
</evidence>
<organism evidence="11 12">
    <name type="scientific">Glaciihabitans tibetensis</name>
    <dbReference type="NCBI Taxonomy" id="1266600"/>
    <lineage>
        <taxon>Bacteria</taxon>
        <taxon>Bacillati</taxon>
        <taxon>Actinomycetota</taxon>
        <taxon>Actinomycetes</taxon>
        <taxon>Micrococcales</taxon>
        <taxon>Microbacteriaceae</taxon>
        <taxon>Glaciihabitans</taxon>
    </lineage>
</organism>
<name>A0A2T0VFK6_9MICO</name>
<dbReference type="EMBL" id="PVTL01000003">
    <property type="protein sequence ID" value="PRY68990.1"/>
    <property type="molecule type" value="Genomic_DNA"/>
</dbReference>
<comment type="function">
    <text evidence="6">Catalyzes the glycosylation of 4,4'-diaponeurosporenoate, i.e. the esterification of glucose at the C1'' position with the carboxyl group of 4,4'-diaponeurosporenic acid, to form glycosyl-4,4'-diaponeurosporenoate. This is a step in the biosynthesis of staphyloxanthin, an orange pigment present in most staphylococci strains.</text>
</comment>
<dbReference type="SUPFAM" id="SSF53448">
    <property type="entry name" value="Nucleotide-diphospho-sugar transferases"/>
    <property type="match status" value="1"/>
</dbReference>
<gene>
    <name evidence="11" type="ORF">B0I08_103196</name>
</gene>
<comment type="pathway">
    <text evidence="7">Carotenoid biosynthesis; staphyloxanthin biosynthesis; staphyloxanthin from farnesyl diphosphate: step 4/5.</text>
</comment>
<evidence type="ECO:0000256" key="8">
    <source>
        <dbReference type="ARBA" id="ARBA00038120"/>
    </source>
</evidence>
<accession>A0A2T0VFK6</accession>
<evidence type="ECO:0000256" key="4">
    <source>
        <dbReference type="ARBA" id="ARBA00022679"/>
    </source>
</evidence>
<evidence type="ECO:0000313" key="12">
    <source>
        <dbReference type="Proteomes" id="UP000237983"/>
    </source>
</evidence>
<sequence>MTVPAAQDHVDAVAVVIPARNEEALVSRALHAVRRAAREAQAQLGVRAPQIELVLVADDCVDATVALAREVLGVRVHEIQSATVGAARAAGVELALESLLVTRSIPVERVWIANTDADSVVPPHWILDQIEIASRGVDVMVGTVRPDFDDLTADQVAHWLATHTPGQPNGHVHGANLGVRANVYLAAGGFHGQPEHEDVDLVARVRQHGARLLAADSCEVFTSGRQIGRTPGGYAQFLRTAVSDGAGAA</sequence>
<dbReference type="Gene3D" id="3.90.550.10">
    <property type="entry name" value="Spore Coat Polysaccharide Biosynthesis Protein SpsA, Chain A"/>
    <property type="match status" value="1"/>
</dbReference>
<dbReference type="InterPro" id="IPR029044">
    <property type="entry name" value="Nucleotide-diphossugar_trans"/>
</dbReference>
<reference evidence="11 12" key="1">
    <citation type="submission" date="2018-03" db="EMBL/GenBank/DDBJ databases">
        <title>Genomic Encyclopedia of Type Strains, Phase III (KMG-III): the genomes of soil and plant-associated and newly described type strains.</title>
        <authorList>
            <person name="Whitman W."/>
        </authorList>
    </citation>
    <scope>NUCLEOTIDE SEQUENCE [LARGE SCALE GENOMIC DNA]</scope>
    <source>
        <strain evidence="11 12">CGMCC 1.12484</strain>
    </source>
</reference>
<dbReference type="Proteomes" id="UP000237983">
    <property type="component" value="Unassembled WGS sequence"/>
</dbReference>
<dbReference type="RefSeq" id="WP_245884654.1">
    <property type="nucleotide sequence ID" value="NZ_PVTL01000003.1"/>
</dbReference>
<dbReference type="PANTHER" id="PTHR43646:SF2">
    <property type="entry name" value="GLYCOSYLTRANSFERASE 2-LIKE DOMAIN-CONTAINING PROTEIN"/>
    <property type="match status" value="1"/>
</dbReference>
<dbReference type="InterPro" id="IPR001173">
    <property type="entry name" value="Glyco_trans_2-like"/>
</dbReference>
<feature type="domain" description="Glycosyltransferase 2-like" evidence="10">
    <location>
        <begin position="15"/>
        <end position="158"/>
    </location>
</feature>
<evidence type="ECO:0000256" key="7">
    <source>
        <dbReference type="ARBA" id="ARBA00037904"/>
    </source>
</evidence>
<evidence type="ECO:0000256" key="9">
    <source>
        <dbReference type="ARBA" id="ARBA00040345"/>
    </source>
</evidence>
<evidence type="ECO:0000256" key="5">
    <source>
        <dbReference type="ARBA" id="ARBA00023136"/>
    </source>
</evidence>
<dbReference type="GO" id="GO:0016757">
    <property type="term" value="F:glycosyltransferase activity"/>
    <property type="evidence" value="ECO:0007669"/>
    <property type="project" value="UniProtKB-KW"/>
</dbReference>
<evidence type="ECO:0000256" key="6">
    <source>
        <dbReference type="ARBA" id="ARBA00037281"/>
    </source>
</evidence>
<keyword evidence="3" id="KW-0328">Glycosyltransferase</keyword>
<comment type="caution">
    <text evidence="11">The sequence shown here is derived from an EMBL/GenBank/DDBJ whole genome shotgun (WGS) entry which is preliminary data.</text>
</comment>
<proteinExistence type="inferred from homology"/>
<keyword evidence="5" id="KW-0472">Membrane</keyword>
<evidence type="ECO:0000259" key="10">
    <source>
        <dbReference type="Pfam" id="PF00535"/>
    </source>
</evidence>